<dbReference type="OrthoDB" id="77201at2759"/>
<evidence type="ECO:0000256" key="6">
    <source>
        <dbReference type="ARBA" id="ARBA00023136"/>
    </source>
</evidence>
<accession>A0A1V9YDU9</accession>
<keyword evidence="6" id="KW-0472">Membrane</keyword>
<comment type="subcellular location">
    <subcellularLocation>
        <location evidence="2">Cell membrane</location>
    </subcellularLocation>
</comment>
<comment type="catalytic activity">
    <reaction evidence="1">
        <text>Hydrolysis of (1-&gt;3)-beta-D-glucosidic linkages in (1-&gt;3)-beta-D-glucans.</text>
        <dbReference type="EC" id="3.2.1.39"/>
    </reaction>
</comment>
<dbReference type="EC" id="3.2.1.39" evidence="3"/>
<evidence type="ECO:0000256" key="2">
    <source>
        <dbReference type="ARBA" id="ARBA00004236"/>
    </source>
</evidence>
<dbReference type="AlphaFoldDB" id="A0A1V9YDU9"/>
<keyword evidence="9" id="KW-0961">Cell wall biogenesis/degradation</keyword>
<evidence type="ECO:0000256" key="11">
    <source>
        <dbReference type="ARBA" id="ARBA00037649"/>
    </source>
</evidence>
<keyword evidence="5" id="KW-0378">Hydrolase</keyword>
<dbReference type="InterPro" id="IPR050732">
    <property type="entry name" value="Beta-glucan_modifiers"/>
</dbReference>
<dbReference type="GO" id="GO:0071555">
    <property type="term" value="P:cell wall organization"/>
    <property type="evidence" value="ECO:0007669"/>
    <property type="project" value="UniProtKB-KW"/>
</dbReference>
<evidence type="ECO:0000256" key="12">
    <source>
        <dbReference type="ARBA" id="ARBA00042373"/>
    </source>
</evidence>
<keyword evidence="15" id="KW-1185">Reference proteome</keyword>
<evidence type="ECO:0000313" key="15">
    <source>
        <dbReference type="Proteomes" id="UP000243217"/>
    </source>
</evidence>
<feature type="non-terminal residue" evidence="14">
    <location>
        <position position="576"/>
    </location>
</feature>
<keyword evidence="10" id="KW-0624">Polysaccharide degradation</keyword>
<evidence type="ECO:0000256" key="10">
    <source>
        <dbReference type="ARBA" id="ARBA00023326"/>
    </source>
</evidence>
<proteinExistence type="predicted"/>
<evidence type="ECO:0000256" key="9">
    <source>
        <dbReference type="ARBA" id="ARBA00023316"/>
    </source>
</evidence>
<dbReference type="Proteomes" id="UP000243217">
    <property type="component" value="Unassembled WGS sequence"/>
</dbReference>
<reference evidence="14 15" key="1">
    <citation type="journal article" date="2014" name="Genome Biol. Evol.">
        <title>The secreted proteins of Achlya hypogyna and Thraustotheca clavata identify the ancestral oomycete secretome and reveal gene acquisitions by horizontal gene transfer.</title>
        <authorList>
            <person name="Misner I."/>
            <person name="Blouin N."/>
            <person name="Leonard G."/>
            <person name="Richards T.A."/>
            <person name="Lane C.E."/>
        </authorList>
    </citation>
    <scope>NUCLEOTIDE SEQUENCE [LARGE SCALE GENOMIC DNA]</scope>
    <source>
        <strain evidence="14 15">ATCC 34112</strain>
    </source>
</reference>
<dbReference type="PANTHER" id="PTHR16631:SF17">
    <property type="entry name" value="GLUCAN ENDO-1,3-BETA-GLUCOSIDASE BTGC"/>
    <property type="match status" value="1"/>
</dbReference>
<keyword evidence="8" id="KW-0119">Carbohydrate metabolism</keyword>
<keyword evidence="7" id="KW-0325">Glycoprotein</keyword>
<evidence type="ECO:0000256" key="7">
    <source>
        <dbReference type="ARBA" id="ARBA00023180"/>
    </source>
</evidence>
<keyword evidence="4" id="KW-1003">Cell membrane</keyword>
<dbReference type="STRING" id="74557.A0A1V9YDU9"/>
<comment type="function">
    <text evidence="11">Glucanases play a role in cell expansion during growth, in cell-cell fusion during mating, and in spore release during sporulation. This enzyme may be involved in beta-glucan degradation. Active on laminarin and lichenan.</text>
</comment>
<evidence type="ECO:0000256" key="1">
    <source>
        <dbReference type="ARBA" id="ARBA00000382"/>
    </source>
</evidence>
<gene>
    <name evidence="14" type="ORF">THRCLA_10902</name>
</gene>
<sequence>MLKLVLLGVSYASAQVTIPGVVYSPQHSSSYPLLSTDRVNAKKIATDINSDLKTIAPYYQLVRTMASTYRGVAITPIAATHNLLLYLGIPNTNDYQAQVDAAMEAVRDYPSTIGAIIMGSDDVGEITTPELINRIHDIRQRITQETTSDIRIGTAQRLEDWLNPELAANMTALGNAVDIVGVNYFPYLEPTFDIANPLDLIDVHWPLLQSRYPSTKLTIMETGFPTKLGPEYKVTANASLANAMHYYNAFKLSNYSPIGFYYTFFDSQTKDPNGDIGAFGLYTANGKTKGILPAWDTFQNESGVFSNTIPGACYSPFHLDSYPMNGVAHGSLSAGMDTDFKIMKQYVGAVRTYYSNYMGVDVTPIAAANNVPLFLGVFMTNENWYNTQFNAAVNAAVNYPTTVKAILIGNENVMPYGPYSASYINNQISTLRTSIATKSNGKVSVAIGTVQRISEWLNPSIRSDMLALAANSDIIGVNIYPFFDNSYQGSNPLVLLNALWNQMLAIYPASKLRLTETGFSTGGSPPPMAPRVIPSLTNAMQYYTALMNWQPSRGGGEVFWYTFFDLRANDRTQPLE</sequence>
<evidence type="ECO:0000256" key="4">
    <source>
        <dbReference type="ARBA" id="ARBA00022475"/>
    </source>
</evidence>
<dbReference type="Gene3D" id="3.20.20.80">
    <property type="entry name" value="Glycosidases"/>
    <property type="match status" value="1"/>
</dbReference>
<dbReference type="InterPro" id="IPR017853">
    <property type="entry name" value="GH"/>
</dbReference>
<dbReference type="SUPFAM" id="SSF51445">
    <property type="entry name" value="(Trans)glycosidases"/>
    <property type="match status" value="2"/>
</dbReference>
<evidence type="ECO:0000256" key="5">
    <source>
        <dbReference type="ARBA" id="ARBA00022801"/>
    </source>
</evidence>
<dbReference type="EMBL" id="JNBS01004205">
    <property type="protein sequence ID" value="OQR83924.1"/>
    <property type="molecule type" value="Genomic_DNA"/>
</dbReference>
<organism evidence="14 15">
    <name type="scientific">Thraustotheca clavata</name>
    <dbReference type="NCBI Taxonomy" id="74557"/>
    <lineage>
        <taxon>Eukaryota</taxon>
        <taxon>Sar</taxon>
        <taxon>Stramenopiles</taxon>
        <taxon>Oomycota</taxon>
        <taxon>Saprolegniomycetes</taxon>
        <taxon>Saprolegniales</taxon>
        <taxon>Achlyaceae</taxon>
        <taxon>Thraustotheca</taxon>
    </lineage>
</organism>
<evidence type="ECO:0000313" key="14">
    <source>
        <dbReference type="EMBL" id="OQR83924.1"/>
    </source>
</evidence>
<comment type="caution">
    <text evidence="14">The sequence shown here is derived from an EMBL/GenBank/DDBJ whole genome shotgun (WGS) entry which is preliminary data.</text>
</comment>
<evidence type="ECO:0000256" key="13">
    <source>
        <dbReference type="ARBA" id="ARBA00043078"/>
    </source>
</evidence>
<evidence type="ECO:0000256" key="3">
    <source>
        <dbReference type="ARBA" id="ARBA00012780"/>
    </source>
</evidence>
<dbReference type="GO" id="GO:0042973">
    <property type="term" value="F:glucan endo-1,3-beta-D-glucosidase activity"/>
    <property type="evidence" value="ECO:0007669"/>
    <property type="project" value="UniProtKB-EC"/>
</dbReference>
<dbReference type="GO" id="GO:0005886">
    <property type="term" value="C:plasma membrane"/>
    <property type="evidence" value="ECO:0007669"/>
    <property type="project" value="UniProtKB-SubCell"/>
</dbReference>
<evidence type="ECO:0000256" key="8">
    <source>
        <dbReference type="ARBA" id="ARBA00023277"/>
    </source>
</evidence>
<protein>
    <recommendedName>
        <fullName evidence="3">glucan endo-1,3-beta-D-glucosidase</fullName>
        <ecNumber evidence="3">3.2.1.39</ecNumber>
    </recommendedName>
    <alternativeName>
        <fullName evidence="13">Endo-1,3-beta-glucanase btgC</fullName>
    </alternativeName>
    <alternativeName>
        <fullName evidence="12">Laminarinase btgC</fullName>
    </alternativeName>
</protein>
<dbReference type="PANTHER" id="PTHR16631">
    <property type="entry name" value="GLUCAN 1,3-BETA-GLUCOSIDASE"/>
    <property type="match status" value="1"/>
</dbReference>
<dbReference type="GO" id="GO:0000272">
    <property type="term" value="P:polysaccharide catabolic process"/>
    <property type="evidence" value="ECO:0007669"/>
    <property type="project" value="UniProtKB-KW"/>
</dbReference>
<name>A0A1V9YDU9_9STRA</name>